<evidence type="ECO:0000259" key="2">
    <source>
        <dbReference type="Pfam" id="PF25302"/>
    </source>
</evidence>
<dbReference type="Proteomes" id="UP000653411">
    <property type="component" value="Unassembled WGS sequence"/>
</dbReference>
<gene>
    <name evidence="3" type="ORF">GCM10011578_063560</name>
</gene>
<keyword evidence="1" id="KW-0812">Transmembrane</keyword>
<dbReference type="InterPro" id="IPR008979">
    <property type="entry name" value="Galactose-bd-like_sf"/>
</dbReference>
<organism evidence="3 4">
    <name type="scientific">Streptomyces fuscichromogenes</name>
    <dbReference type="NCBI Taxonomy" id="1324013"/>
    <lineage>
        <taxon>Bacteria</taxon>
        <taxon>Bacillati</taxon>
        <taxon>Actinomycetota</taxon>
        <taxon>Actinomycetes</taxon>
        <taxon>Kitasatosporales</taxon>
        <taxon>Streptomycetaceae</taxon>
        <taxon>Streptomyces</taxon>
    </lineage>
</organism>
<dbReference type="RefSeq" id="WP_189266291.1">
    <property type="nucleotide sequence ID" value="NZ_BMML01000016.1"/>
</dbReference>
<sequence length="279" mass="30175">MTRTAPTRRLHPGDLVCGACGEGNPSTRSFCSRCGASLVEAAKVREPWWRRFVPRRGPRVVQLTPDAGGGQADGNSAAHLAKPGLDLKFVLRQIYRKGRIGIAVALLCAGTLYGTYPPFQHAVDGRVRRLKTEATGTISHELSPIHAVSVTANVSAHGHPALNAADEVTNRYWLAPWSTSAEPALTFRFEHHVTVQKIILRSGASDAYVQDGRPSELRLTYSNGKSFTIVPKDTSQDQTFSVSHANLVTSMRMEVGAVYPGSHGSTVAIAEIELFGFTT</sequence>
<evidence type="ECO:0000313" key="4">
    <source>
        <dbReference type="Proteomes" id="UP000653411"/>
    </source>
</evidence>
<proteinExistence type="predicted"/>
<dbReference type="SUPFAM" id="SSF49785">
    <property type="entry name" value="Galactose-binding domain-like"/>
    <property type="match status" value="1"/>
</dbReference>
<dbReference type="Gene3D" id="2.60.120.260">
    <property type="entry name" value="Galactose-binding domain-like"/>
    <property type="match status" value="1"/>
</dbReference>
<dbReference type="NCBIfam" id="NF047619">
    <property type="entry name" value="NADase_discoid"/>
    <property type="match status" value="1"/>
</dbReference>
<evidence type="ECO:0000256" key="1">
    <source>
        <dbReference type="SAM" id="Phobius"/>
    </source>
</evidence>
<feature type="domain" description="NAD glycohydrolase translocation F5/8 type C" evidence="2">
    <location>
        <begin position="184"/>
        <end position="273"/>
    </location>
</feature>
<keyword evidence="4" id="KW-1185">Reference proteome</keyword>
<evidence type="ECO:0000313" key="3">
    <source>
        <dbReference type="EMBL" id="GGN27924.1"/>
    </source>
</evidence>
<dbReference type="InterPro" id="IPR057561">
    <property type="entry name" value="NADase_transloc"/>
</dbReference>
<feature type="transmembrane region" description="Helical" evidence="1">
    <location>
        <begin position="98"/>
        <end position="116"/>
    </location>
</feature>
<reference evidence="3" key="2">
    <citation type="submission" date="2020-09" db="EMBL/GenBank/DDBJ databases">
        <authorList>
            <person name="Sun Q."/>
            <person name="Zhou Y."/>
        </authorList>
    </citation>
    <scope>NUCLEOTIDE SEQUENCE</scope>
    <source>
        <strain evidence="3">CGMCC 4.7110</strain>
    </source>
</reference>
<reference evidence="3" key="1">
    <citation type="journal article" date="2014" name="Int. J. Syst. Evol. Microbiol.">
        <title>Complete genome sequence of Corynebacterium casei LMG S-19264T (=DSM 44701T), isolated from a smear-ripened cheese.</title>
        <authorList>
            <consortium name="US DOE Joint Genome Institute (JGI-PGF)"/>
            <person name="Walter F."/>
            <person name="Albersmeier A."/>
            <person name="Kalinowski J."/>
            <person name="Ruckert C."/>
        </authorList>
    </citation>
    <scope>NUCLEOTIDE SEQUENCE</scope>
    <source>
        <strain evidence="3">CGMCC 4.7110</strain>
    </source>
</reference>
<keyword evidence="1" id="KW-0472">Membrane</keyword>
<name>A0A918CUA0_9ACTN</name>
<comment type="caution">
    <text evidence="3">The sequence shown here is derived from an EMBL/GenBank/DDBJ whole genome shotgun (WGS) entry which is preliminary data.</text>
</comment>
<protein>
    <submittedName>
        <fullName evidence="3">Zinc ribbon domain-containing protein</fullName>
    </submittedName>
</protein>
<dbReference type="EMBL" id="BMML01000016">
    <property type="protein sequence ID" value="GGN27924.1"/>
    <property type="molecule type" value="Genomic_DNA"/>
</dbReference>
<dbReference type="AlphaFoldDB" id="A0A918CUA0"/>
<accession>A0A918CUA0</accession>
<dbReference type="Pfam" id="PF25302">
    <property type="entry name" value="NADase_transloc"/>
    <property type="match status" value="1"/>
</dbReference>
<keyword evidence="1" id="KW-1133">Transmembrane helix</keyword>